<dbReference type="Proteomes" id="UP000007015">
    <property type="component" value="Chromosome 12"/>
</dbReference>
<gene>
    <name evidence="2" type="ORF">OsI_38623</name>
</gene>
<dbReference type="EMBL" id="CM000137">
    <property type="protein sequence ID" value="EEC69444.1"/>
    <property type="molecule type" value="Genomic_DNA"/>
</dbReference>
<dbReference type="PANTHER" id="PTHR34681">
    <property type="entry name" value="UVEAL AUTOANTIGEN WITH COILED-COIL/ANKYRIN"/>
    <property type="match status" value="1"/>
</dbReference>
<reference evidence="2 3" key="1">
    <citation type="journal article" date="2005" name="PLoS Biol.">
        <title>The genomes of Oryza sativa: a history of duplications.</title>
        <authorList>
            <person name="Yu J."/>
            <person name="Wang J."/>
            <person name="Lin W."/>
            <person name="Li S."/>
            <person name="Li H."/>
            <person name="Zhou J."/>
            <person name="Ni P."/>
            <person name="Dong W."/>
            <person name="Hu S."/>
            <person name="Zeng C."/>
            <person name="Zhang J."/>
            <person name="Zhang Y."/>
            <person name="Li R."/>
            <person name="Xu Z."/>
            <person name="Li S."/>
            <person name="Li X."/>
            <person name="Zheng H."/>
            <person name="Cong L."/>
            <person name="Lin L."/>
            <person name="Yin J."/>
            <person name="Geng J."/>
            <person name="Li G."/>
            <person name="Shi J."/>
            <person name="Liu J."/>
            <person name="Lv H."/>
            <person name="Li J."/>
            <person name="Wang J."/>
            <person name="Deng Y."/>
            <person name="Ran L."/>
            <person name="Shi X."/>
            <person name="Wang X."/>
            <person name="Wu Q."/>
            <person name="Li C."/>
            <person name="Ren X."/>
            <person name="Wang J."/>
            <person name="Wang X."/>
            <person name="Li D."/>
            <person name="Liu D."/>
            <person name="Zhang X."/>
            <person name="Ji Z."/>
            <person name="Zhao W."/>
            <person name="Sun Y."/>
            <person name="Zhang Z."/>
            <person name="Bao J."/>
            <person name="Han Y."/>
            <person name="Dong L."/>
            <person name="Ji J."/>
            <person name="Chen P."/>
            <person name="Wu S."/>
            <person name="Liu J."/>
            <person name="Xiao Y."/>
            <person name="Bu D."/>
            <person name="Tan J."/>
            <person name="Yang L."/>
            <person name="Ye C."/>
            <person name="Zhang J."/>
            <person name="Xu J."/>
            <person name="Zhou Y."/>
            <person name="Yu Y."/>
            <person name="Zhang B."/>
            <person name="Zhuang S."/>
            <person name="Wei H."/>
            <person name="Liu B."/>
            <person name="Lei M."/>
            <person name="Yu H."/>
            <person name="Li Y."/>
            <person name="Xu H."/>
            <person name="Wei S."/>
            <person name="He X."/>
            <person name="Fang L."/>
            <person name="Zhang Z."/>
            <person name="Zhang Y."/>
            <person name="Huang X."/>
            <person name="Su Z."/>
            <person name="Tong W."/>
            <person name="Li J."/>
            <person name="Tong Z."/>
            <person name="Li S."/>
            <person name="Ye J."/>
            <person name="Wang L."/>
            <person name="Fang L."/>
            <person name="Lei T."/>
            <person name="Chen C."/>
            <person name="Chen H."/>
            <person name="Xu Z."/>
            <person name="Li H."/>
            <person name="Huang H."/>
            <person name="Zhang F."/>
            <person name="Xu H."/>
            <person name="Li N."/>
            <person name="Zhao C."/>
            <person name="Li S."/>
            <person name="Dong L."/>
            <person name="Huang Y."/>
            <person name="Li L."/>
            <person name="Xi Y."/>
            <person name="Qi Q."/>
            <person name="Li W."/>
            <person name="Zhang B."/>
            <person name="Hu W."/>
            <person name="Zhang Y."/>
            <person name="Tian X."/>
            <person name="Jiao Y."/>
            <person name="Liang X."/>
            <person name="Jin J."/>
            <person name="Gao L."/>
            <person name="Zheng W."/>
            <person name="Hao B."/>
            <person name="Liu S."/>
            <person name="Wang W."/>
            <person name="Yuan L."/>
            <person name="Cao M."/>
            <person name="McDermott J."/>
            <person name="Samudrala R."/>
            <person name="Wang J."/>
            <person name="Wong G.K."/>
            <person name="Yang H."/>
        </authorList>
    </citation>
    <scope>NUCLEOTIDE SEQUENCE [LARGE SCALE GENOMIC DNA]</scope>
    <source>
        <strain evidence="3">cv. 93-11</strain>
    </source>
</reference>
<organism evidence="2 3">
    <name type="scientific">Oryza sativa subsp. indica</name>
    <name type="common">Rice</name>
    <dbReference type="NCBI Taxonomy" id="39946"/>
    <lineage>
        <taxon>Eukaryota</taxon>
        <taxon>Viridiplantae</taxon>
        <taxon>Streptophyta</taxon>
        <taxon>Embryophyta</taxon>
        <taxon>Tracheophyta</taxon>
        <taxon>Spermatophyta</taxon>
        <taxon>Magnoliopsida</taxon>
        <taxon>Liliopsida</taxon>
        <taxon>Poales</taxon>
        <taxon>Poaceae</taxon>
        <taxon>BOP clade</taxon>
        <taxon>Oryzoideae</taxon>
        <taxon>Oryzeae</taxon>
        <taxon>Oryzinae</taxon>
        <taxon>Oryza</taxon>
        <taxon>Oryza sativa</taxon>
    </lineage>
</organism>
<protein>
    <submittedName>
        <fullName evidence="2">Uncharacterized protein</fullName>
    </submittedName>
</protein>
<dbReference type="HOGENOM" id="CLU_1878845_0_0_1"/>
<dbReference type="PANTHER" id="PTHR34681:SF2">
    <property type="entry name" value="UVEAL AUTOANTIGEN WITH COILED-COIL_ANKYRIN"/>
    <property type="match status" value="1"/>
</dbReference>
<keyword evidence="3" id="KW-1185">Reference proteome</keyword>
<dbReference type="STRING" id="39946.B8BMC4"/>
<accession>B8BMC4</accession>
<feature type="compositionally biased region" description="Basic and acidic residues" evidence="1">
    <location>
        <begin position="96"/>
        <end position="129"/>
    </location>
</feature>
<proteinExistence type="predicted"/>
<dbReference type="AlphaFoldDB" id="B8BMC4"/>
<sequence length="136" mass="15016">MADFLGFAELEEQFRYTSDKIQKRNSLIIKTGLNSEIEQLRSDFQELRTTLKKQQEDVSNSLKNLGLQDATDNDGNKGSGEENASEGVSDTLGNLKLDDTPKNHDESSDANDEKNETIAEDGTVDKTVKAESASDE</sequence>
<dbReference type="Gramene" id="BGIOSGA037534-TA">
    <property type="protein sequence ID" value="BGIOSGA037534-PA"/>
    <property type="gene ID" value="BGIOSGA037534"/>
</dbReference>
<evidence type="ECO:0000313" key="2">
    <source>
        <dbReference type="EMBL" id="EEC69444.1"/>
    </source>
</evidence>
<evidence type="ECO:0000313" key="3">
    <source>
        <dbReference type="Proteomes" id="UP000007015"/>
    </source>
</evidence>
<evidence type="ECO:0000256" key="1">
    <source>
        <dbReference type="SAM" id="MobiDB-lite"/>
    </source>
</evidence>
<name>B8BMC4_ORYSI</name>
<feature type="region of interest" description="Disordered" evidence="1">
    <location>
        <begin position="52"/>
        <end position="136"/>
    </location>
</feature>